<reference evidence="2 3" key="1">
    <citation type="submission" date="2020-11" db="EMBL/GenBank/DDBJ databases">
        <authorList>
            <person name="Kim M.K."/>
        </authorList>
    </citation>
    <scope>NUCLEOTIDE SEQUENCE [LARGE SCALE GENOMIC DNA]</scope>
    <source>
        <strain evidence="2 3">BT662</strain>
    </source>
</reference>
<evidence type="ECO:0000313" key="2">
    <source>
        <dbReference type="EMBL" id="MBF9224286.1"/>
    </source>
</evidence>
<keyword evidence="1" id="KW-0732">Signal</keyword>
<gene>
    <name evidence="2" type="ORF">I2H31_24505</name>
</gene>
<feature type="chain" id="PRO_5045873506" description="Tail specific protease N-terminal domain-containing protein" evidence="1">
    <location>
        <begin position="22"/>
        <end position="129"/>
    </location>
</feature>
<dbReference type="EMBL" id="JADQDM010000027">
    <property type="protein sequence ID" value="MBF9224286.1"/>
    <property type="molecule type" value="Genomic_DNA"/>
</dbReference>
<comment type="caution">
    <text evidence="2">The sequence shown here is derived from an EMBL/GenBank/DDBJ whole genome shotgun (WGS) entry which is preliminary data.</text>
</comment>
<proteinExistence type="predicted"/>
<dbReference type="Proteomes" id="UP000618931">
    <property type="component" value="Unassembled WGS sequence"/>
</dbReference>
<accession>A0ABS0IBY5</accession>
<organism evidence="2 3">
    <name type="scientific">Hymenobacter ruricola</name>
    <dbReference type="NCBI Taxonomy" id="2791023"/>
    <lineage>
        <taxon>Bacteria</taxon>
        <taxon>Pseudomonadati</taxon>
        <taxon>Bacteroidota</taxon>
        <taxon>Cytophagia</taxon>
        <taxon>Cytophagales</taxon>
        <taxon>Hymenobacteraceae</taxon>
        <taxon>Hymenobacter</taxon>
    </lineage>
</organism>
<dbReference type="RefSeq" id="WP_196295704.1">
    <property type="nucleotide sequence ID" value="NZ_JADQDM010000027.1"/>
</dbReference>
<feature type="signal peptide" evidence="1">
    <location>
        <begin position="1"/>
        <end position="21"/>
    </location>
</feature>
<evidence type="ECO:0000313" key="3">
    <source>
        <dbReference type="Proteomes" id="UP000618931"/>
    </source>
</evidence>
<protein>
    <recommendedName>
        <fullName evidence="4">Tail specific protease N-terminal domain-containing protein</fullName>
    </recommendedName>
</protein>
<keyword evidence="3" id="KW-1185">Reference proteome</keyword>
<evidence type="ECO:0000256" key="1">
    <source>
        <dbReference type="SAM" id="SignalP"/>
    </source>
</evidence>
<sequence length="129" mass="14426">MKYWALPATLLLLVAGHLAEAAPAEPVMDLALGQRATALTRTFTDRLQLNEGEFVRLRRVHRILLASLDDINIEYAQDPTTRHAKLLELQGYYEQERTRVLTPTQVGRLEIRAVHDSLPTVNPESGGLG</sequence>
<evidence type="ECO:0008006" key="4">
    <source>
        <dbReference type="Google" id="ProtNLM"/>
    </source>
</evidence>
<name>A0ABS0IBY5_9BACT</name>